<accession>A0AAN0MJ98</accession>
<dbReference type="KEGG" id="yrh:AABB31_14935"/>
<evidence type="ECO:0000313" key="3">
    <source>
        <dbReference type="Proteomes" id="UP001470809"/>
    </source>
</evidence>
<keyword evidence="1" id="KW-0812">Transmembrane</keyword>
<organism evidence="2 3">
    <name type="scientific">Yoonia rhodophyticola</name>
    <dbReference type="NCBI Taxonomy" id="3137370"/>
    <lineage>
        <taxon>Bacteria</taxon>
        <taxon>Pseudomonadati</taxon>
        <taxon>Pseudomonadota</taxon>
        <taxon>Alphaproteobacteria</taxon>
        <taxon>Rhodobacterales</taxon>
        <taxon>Paracoccaceae</taxon>
        <taxon>Yoonia</taxon>
    </lineage>
</organism>
<feature type="transmembrane region" description="Helical" evidence="1">
    <location>
        <begin position="72"/>
        <end position="89"/>
    </location>
</feature>
<dbReference type="RefSeq" id="WP_342075673.1">
    <property type="nucleotide sequence ID" value="NZ_CP151767.2"/>
</dbReference>
<dbReference type="EMBL" id="CP151767">
    <property type="protein sequence ID" value="WZU66348.1"/>
    <property type="molecule type" value="Genomic_DNA"/>
</dbReference>
<feature type="transmembrane region" description="Helical" evidence="1">
    <location>
        <begin position="95"/>
        <end position="117"/>
    </location>
</feature>
<feature type="transmembrane region" description="Helical" evidence="1">
    <location>
        <begin position="41"/>
        <end position="60"/>
    </location>
</feature>
<evidence type="ECO:0000256" key="1">
    <source>
        <dbReference type="SAM" id="Phobius"/>
    </source>
</evidence>
<dbReference type="AlphaFoldDB" id="A0AAN0MJ98"/>
<keyword evidence="1" id="KW-1133">Transmembrane helix</keyword>
<gene>
    <name evidence="2" type="ORF">AABB31_14935</name>
</gene>
<reference evidence="2" key="1">
    <citation type="submission" date="2024-08" db="EMBL/GenBank/DDBJ databases">
        <title>Phylogenomic analyses of a clade within the roseobacter group suggest taxonomic reassignments of species of the genera Aestuariivita, Citreicella, Loktanella, Nautella, Pelagibaca, Ruegeria, Thalassobius, Thiobacimonas and Tropicibacter, and the proposal o.</title>
        <authorList>
            <person name="Jeon C.O."/>
        </authorList>
    </citation>
    <scope>NUCLEOTIDE SEQUENCE</scope>
    <source>
        <strain evidence="2">SS1-5</strain>
    </source>
</reference>
<protein>
    <submittedName>
        <fullName evidence="2">Uncharacterized protein</fullName>
    </submittedName>
</protein>
<keyword evidence="1" id="KW-0472">Membrane</keyword>
<sequence length="119" mass="12621">MYRVICSGAATLCVALFILFVVNSGYYIATYGVAPDSGADFLGRRAAPLFLGLAIVLWACRDLDVGSARDGICLAMAVTWMGIAATGIYEWTIGTASFAILVAAFSEIVIGTLFLLARR</sequence>
<feature type="transmembrane region" description="Helical" evidence="1">
    <location>
        <begin position="7"/>
        <end position="29"/>
    </location>
</feature>
<keyword evidence="3" id="KW-1185">Reference proteome</keyword>
<evidence type="ECO:0000313" key="2">
    <source>
        <dbReference type="EMBL" id="WZU66348.1"/>
    </source>
</evidence>
<name>A0AAN0MJ98_9RHOB</name>
<dbReference type="Proteomes" id="UP001470809">
    <property type="component" value="Chromosome"/>
</dbReference>
<proteinExistence type="predicted"/>